<evidence type="ECO:0000313" key="1">
    <source>
        <dbReference type="EMBL" id="KAJ7622353.1"/>
    </source>
</evidence>
<dbReference type="EMBL" id="JARKIF010000015">
    <property type="protein sequence ID" value="KAJ7622353.1"/>
    <property type="molecule type" value="Genomic_DNA"/>
</dbReference>
<organism evidence="1 2">
    <name type="scientific">Roridomyces roridus</name>
    <dbReference type="NCBI Taxonomy" id="1738132"/>
    <lineage>
        <taxon>Eukaryota</taxon>
        <taxon>Fungi</taxon>
        <taxon>Dikarya</taxon>
        <taxon>Basidiomycota</taxon>
        <taxon>Agaricomycotina</taxon>
        <taxon>Agaricomycetes</taxon>
        <taxon>Agaricomycetidae</taxon>
        <taxon>Agaricales</taxon>
        <taxon>Marasmiineae</taxon>
        <taxon>Mycenaceae</taxon>
        <taxon>Roridomyces</taxon>
    </lineage>
</organism>
<accession>A0AAD7BJ59</accession>
<name>A0AAD7BJ59_9AGAR</name>
<keyword evidence="2" id="KW-1185">Reference proteome</keyword>
<dbReference type="InterPro" id="IPR032675">
    <property type="entry name" value="LRR_dom_sf"/>
</dbReference>
<protein>
    <recommendedName>
        <fullName evidence="3">F-box domain-containing protein</fullName>
    </recommendedName>
</protein>
<gene>
    <name evidence="1" type="ORF">FB45DRAFT_1032021</name>
</gene>
<dbReference type="SUPFAM" id="SSF52047">
    <property type="entry name" value="RNI-like"/>
    <property type="match status" value="1"/>
</dbReference>
<comment type="caution">
    <text evidence="1">The sequence shown here is derived from an EMBL/GenBank/DDBJ whole genome shotgun (WGS) entry which is preliminary data.</text>
</comment>
<proteinExistence type="predicted"/>
<evidence type="ECO:0000313" key="2">
    <source>
        <dbReference type="Proteomes" id="UP001221142"/>
    </source>
</evidence>
<sequence length="505" mass="56954">MDLTLLLSSNSPPTEPQAEEVRLRIRDIKSLKSKADVERVQITGEIEALTRRLDAASLQSATLQEQITSLGGIVSPLRSFPAELLSTIFEFSLASALDDNSFSYRSDNALQPPNLFGRVCSRWRAVALGTPQLWRAIELPNLRKPLHGGHIITMVERSRPCLLRLNISIHSEKALGTPLASIWSFSGRLQSLTVRAMSVHLQPLVGMISDMFPVLETLVLNVDDYYRGPPDEQAGGIIDAFRTAPLLTSVDLSGLNQLVSEDRLPWSQLTELHLRTKHMQKLRQIIRLCGQLETCNVWRSDNAPCNREDVPHCALPKLSYIALTSFDVGWFLKALSFPGLRRISLRGHGEIQGLVELYDRAQFELDALELSGHSPPSYKAQELVPLFRRTTNLGTLRLHRGILADRDLWAVLTYSKEHGTLLPNLEELTVSEYDLKHISTFAAMLESRWWPQDSEFEESNANNFRPMARIKRVAVDGEWVGDLRTRLHDALGECVHRYEVSDPDF</sequence>
<dbReference type="AlphaFoldDB" id="A0AAD7BJ59"/>
<evidence type="ECO:0008006" key="3">
    <source>
        <dbReference type="Google" id="ProtNLM"/>
    </source>
</evidence>
<reference evidence="1" key="1">
    <citation type="submission" date="2023-03" db="EMBL/GenBank/DDBJ databases">
        <title>Massive genome expansion in bonnet fungi (Mycena s.s.) driven by repeated elements and novel gene families across ecological guilds.</title>
        <authorList>
            <consortium name="Lawrence Berkeley National Laboratory"/>
            <person name="Harder C.B."/>
            <person name="Miyauchi S."/>
            <person name="Viragh M."/>
            <person name="Kuo A."/>
            <person name="Thoen E."/>
            <person name="Andreopoulos B."/>
            <person name="Lu D."/>
            <person name="Skrede I."/>
            <person name="Drula E."/>
            <person name="Henrissat B."/>
            <person name="Morin E."/>
            <person name="Kohler A."/>
            <person name="Barry K."/>
            <person name="LaButti K."/>
            <person name="Morin E."/>
            <person name="Salamov A."/>
            <person name="Lipzen A."/>
            <person name="Mereny Z."/>
            <person name="Hegedus B."/>
            <person name="Baldrian P."/>
            <person name="Stursova M."/>
            <person name="Weitz H."/>
            <person name="Taylor A."/>
            <person name="Grigoriev I.V."/>
            <person name="Nagy L.G."/>
            <person name="Martin F."/>
            <person name="Kauserud H."/>
        </authorList>
    </citation>
    <scope>NUCLEOTIDE SEQUENCE</scope>
    <source>
        <strain evidence="1">9284</strain>
    </source>
</reference>
<dbReference type="Gene3D" id="3.80.10.10">
    <property type="entry name" value="Ribonuclease Inhibitor"/>
    <property type="match status" value="1"/>
</dbReference>
<dbReference type="Proteomes" id="UP001221142">
    <property type="component" value="Unassembled WGS sequence"/>
</dbReference>